<dbReference type="VEuPathDB" id="VectorBase:SSCA002330"/>
<dbReference type="PROSITE" id="PS50184">
    <property type="entry name" value="VWFC_2"/>
    <property type="match status" value="1"/>
</dbReference>
<evidence type="ECO:0000256" key="4">
    <source>
        <dbReference type="SAM" id="MobiDB-lite"/>
    </source>
</evidence>
<keyword evidence="3" id="KW-0732">Signal</keyword>
<keyword evidence="2" id="KW-0964">Secreted</keyword>
<dbReference type="Gene3D" id="6.20.200.20">
    <property type="match status" value="1"/>
</dbReference>
<sequence>TPSPVGATGPTEKEQITTRYPSTSIISDKDRTTNEPGTSTPSPVGATGTTEKVSSSTPLYPFVEEHFTISPISEDSPAVEIKINKTSPIGLNLTKSFSESPTTDHPFSLVSTTSLPISTLPSEPVKSSDKDHFISLPTVAPLDDSTLSKLQDSIESETSHPEIEKLPGSSDSEEEIWTDTPTMIVTVPTFNDNITSKDFPKVSRPRPKPSIPEQQIVQEEEPDEPLVVPGIKTKQDFVHKPHRPSLPPFTDIGDGACVYDGKIFQSAEQIPRPHPCDFCFCFRGDIICLQQTCPPPIDDCKETHIDGFCCPRYECPIEMMSKNSTVFHNKRFARALVPTLPTTVTSDNVIVRGNLRPPPYSISLIEKKGCHFDGGFYEIGQRIEKTSNPCQDCRCNPFGVMRCDPMDCSQHIAPLLLRMNRNFFQQESNKTFAAN</sequence>
<comment type="subcellular location">
    <subcellularLocation>
        <location evidence="1">Secreted</location>
    </subcellularLocation>
</comment>
<dbReference type="PANTHER" id="PTHR46698:SF3">
    <property type="entry name" value="TENECTIN ISOFORM 1-RELATED"/>
    <property type="match status" value="1"/>
</dbReference>
<dbReference type="EMBL" id="JXLN01010199">
    <property type="protein sequence ID" value="KPM05302.1"/>
    <property type="molecule type" value="Genomic_DNA"/>
</dbReference>
<dbReference type="PANTHER" id="PTHR46698">
    <property type="entry name" value="CROSSVEINLESS 2"/>
    <property type="match status" value="1"/>
</dbReference>
<dbReference type="OrthoDB" id="10068079at2759"/>
<dbReference type="SUPFAM" id="SSF57603">
    <property type="entry name" value="FnI-like domain"/>
    <property type="match status" value="2"/>
</dbReference>
<feature type="region of interest" description="Disordered" evidence="4">
    <location>
        <begin position="150"/>
        <end position="174"/>
    </location>
</feature>
<dbReference type="GO" id="GO:0005576">
    <property type="term" value="C:extracellular region"/>
    <property type="evidence" value="ECO:0007669"/>
    <property type="project" value="UniProtKB-SubCell"/>
</dbReference>
<proteinExistence type="predicted"/>
<dbReference type="InterPro" id="IPR001007">
    <property type="entry name" value="VWF_dom"/>
</dbReference>
<protein>
    <submittedName>
        <fullName evidence="5">Uncharacterized protein</fullName>
    </submittedName>
</protein>
<name>A0A132A2P4_SARSC</name>
<reference evidence="5 6" key="1">
    <citation type="journal article" date="2015" name="Parasit. Vectors">
        <title>Draft genome of the scabies mite.</title>
        <authorList>
            <person name="Rider S.D.Jr."/>
            <person name="Morgan M.S."/>
            <person name="Arlian L.G."/>
        </authorList>
    </citation>
    <scope>NUCLEOTIDE SEQUENCE [LARGE SCALE GENOMIC DNA]</scope>
    <source>
        <strain evidence="5">Arlian Lab</strain>
    </source>
</reference>
<dbReference type="AlphaFoldDB" id="A0A132A2P4"/>
<evidence type="ECO:0000313" key="6">
    <source>
        <dbReference type="Proteomes" id="UP000616769"/>
    </source>
</evidence>
<dbReference type="Proteomes" id="UP000616769">
    <property type="component" value="Unassembled WGS sequence"/>
</dbReference>
<dbReference type="InterPro" id="IPR052424">
    <property type="entry name" value="Kielin_Chordin-BMP_Reg"/>
</dbReference>
<evidence type="ECO:0000256" key="1">
    <source>
        <dbReference type="ARBA" id="ARBA00004613"/>
    </source>
</evidence>
<feature type="non-terminal residue" evidence="5">
    <location>
        <position position="1"/>
    </location>
</feature>
<feature type="compositionally biased region" description="Polar residues" evidence="4">
    <location>
        <begin position="34"/>
        <end position="57"/>
    </location>
</feature>
<evidence type="ECO:0000313" key="5">
    <source>
        <dbReference type="EMBL" id="KPM05302.1"/>
    </source>
</evidence>
<organism evidence="5 6">
    <name type="scientific">Sarcoptes scabiei</name>
    <name type="common">Itch mite</name>
    <name type="synonym">Acarus scabiei</name>
    <dbReference type="NCBI Taxonomy" id="52283"/>
    <lineage>
        <taxon>Eukaryota</taxon>
        <taxon>Metazoa</taxon>
        <taxon>Ecdysozoa</taxon>
        <taxon>Arthropoda</taxon>
        <taxon>Chelicerata</taxon>
        <taxon>Arachnida</taxon>
        <taxon>Acari</taxon>
        <taxon>Acariformes</taxon>
        <taxon>Sarcoptiformes</taxon>
        <taxon>Astigmata</taxon>
        <taxon>Psoroptidia</taxon>
        <taxon>Sarcoptoidea</taxon>
        <taxon>Sarcoptidae</taxon>
        <taxon>Sarcoptinae</taxon>
        <taxon>Sarcoptes</taxon>
    </lineage>
</organism>
<feature type="compositionally biased region" description="Polar residues" evidence="4">
    <location>
        <begin position="17"/>
        <end position="26"/>
    </location>
</feature>
<gene>
    <name evidence="5" type="ORF">QR98_0037630</name>
</gene>
<feature type="region of interest" description="Disordered" evidence="4">
    <location>
        <begin position="196"/>
        <end position="218"/>
    </location>
</feature>
<accession>A0A132A2P4</accession>
<feature type="region of interest" description="Disordered" evidence="4">
    <location>
        <begin position="1"/>
        <end position="57"/>
    </location>
</feature>
<comment type="caution">
    <text evidence="5">The sequence shown here is derived from an EMBL/GenBank/DDBJ whole genome shotgun (WGS) entry which is preliminary data.</text>
</comment>
<evidence type="ECO:0000256" key="3">
    <source>
        <dbReference type="ARBA" id="ARBA00022729"/>
    </source>
</evidence>
<evidence type="ECO:0000256" key="2">
    <source>
        <dbReference type="ARBA" id="ARBA00022525"/>
    </source>
</evidence>